<evidence type="ECO:0000256" key="2">
    <source>
        <dbReference type="ARBA" id="ARBA00006003"/>
    </source>
</evidence>
<keyword evidence="10" id="KW-1015">Disulfide bond</keyword>
<dbReference type="GO" id="GO:0003828">
    <property type="term" value="F:alpha-N-acetylneuraminate alpha-2,8-sialyltransferase activity"/>
    <property type="evidence" value="ECO:0007669"/>
    <property type="project" value="TreeGrafter"/>
</dbReference>
<keyword evidence="14" id="KW-1185">Reference proteome</keyword>
<dbReference type="OMA" id="WAPLVIK"/>
<reference evidence="13" key="1">
    <citation type="submission" date="2025-08" db="UniProtKB">
        <authorList>
            <consortium name="Ensembl"/>
        </authorList>
    </citation>
    <scope>IDENTIFICATION</scope>
</reference>
<keyword evidence="11" id="KW-0325">Glycoprotein</keyword>
<evidence type="ECO:0000256" key="3">
    <source>
        <dbReference type="ARBA" id="ARBA00022676"/>
    </source>
</evidence>
<dbReference type="GO" id="GO:0000139">
    <property type="term" value="C:Golgi membrane"/>
    <property type="evidence" value="ECO:0007669"/>
    <property type="project" value="UniProtKB-SubCell"/>
</dbReference>
<dbReference type="Ensembl" id="ENSVKKT00000000452.1">
    <property type="protein sequence ID" value="ENSVKKP00000000434.1"/>
    <property type="gene ID" value="ENSVKKG00000000256.1"/>
</dbReference>
<evidence type="ECO:0000256" key="6">
    <source>
        <dbReference type="ARBA" id="ARBA00022968"/>
    </source>
</evidence>
<evidence type="ECO:0000256" key="1">
    <source>
        <dbReference type="ARBA" id="ARBA00004323"/>
    </source>
</evidence>
<reference evidence="13" key="2">
    <citation type="submission" date="2025-09" db="UniProtKB">
        <authorList>
            <consortium name="Ensembl"/>
        </authorList>
    </citation>
    <scope>IDENTIFICATION</scope>
</reference>
<keyword evidence="5" id="KW-0812">Transmembrane</keyword>
<dbReference type="PANTHER" id="PTHR11987">
    <property type="entry name" value="ALPHA-2,8-SIALYLTRANSFERASE"/>
    <property type="match status" value="1"/>
</dbReference>
<evidence type="ECO:0000256" key="5">
    <source>
        <dbReference type="ARBA" id="ARBA00022692"/>
    </source>
</evidence>
<dbReference type="InterPro" id="IPR001675">
    <property type="entry name" value="Glyco_trans_29"/>
</dbReference>
<dbReference type="InterPro" id="IPR038578">
    <property type="entry name" value="GT29-like_sf"/>
</dbReference>
<sequence length="269" mass="31042">VIQGTRRSLLQHRNSKASILWHSAFTAIHCNWENHSLDYTHFCRQGDVSHSPFLDTQYRHCAVVGNSGILRNSRCGPEIDQADLIIRFNLSPMNFSEDVGTKTGLITINPSILQTRFKNLQTRRKLFVDALHPYGKAVFLIPAFTHLSHTDVVFRALHTMEKFSLLQQAFILNPHYLAYLSKYWEEGKLLSLRLSSGFVFVSVALEFCQHITLYGFWPFPYDLDKRSIPFHYYEKALPIPGVHSMPCEFSHYLSMHSQGVLRLRLGKCQ</sequence>
<dbReference type="GO" id="GO:0006491">
    <property type="term" value="P:N-glycan processing"/>
    <property type="evidence" value="ECO:0007669"/>
    <property type="project" value="TreeGrafter"/>
</dbReference>
<protein>
    <submittedName>
        <fullName evidence="13">Uncharacterized protein</fullName>
    </submittedName>
</protein>
<evidence type="ECO:0000256" key="11">
    <source>
        <dbReference type="ARBA" id="ARBA00023180"/>
    </source>
</evidence>
<dbReference type="InterPro" id="IPR050943">
    <property type="entry name" value="Glycosyltr_29_Sialyltrsf"/>
</dbReference>
<dbReference type="InterPro" id="IPR012163">
    <property type="entry name" value="Sialyl_trans"/>
</dbReference>
<evidence type="ECO:0000256" key="9">
    <source>
        <dbReference type="ARBA" id="ARBA00023136"/>
    </source>
</evidence>
<evidence type="ECO:0000256" key="7">
    <source>
        <dbReference type="ARBA" id="ARBA00022989"/>
    </source>
</evidence>
<feature type="disulfide bond" evidence="12">
    <location>
        <begin position="61"/>
        <end position="208"/>
    </location>
</feature>
<evidence type="ECO:0000256" key="10">
    <source>
        <dbReference type="ARBA" id="ARBA00023157"/>
    </source>
</evidence>
<name>A0A8D2IPG5_VARKO</name>
<dbReference type="PANTHER" id="PTHR11987:SF29">
    <property type="entry name" value="ALPHA-2,8-SIALYLTRANSFERASE 8F"/>
    <property type="match status" value="1"/>
</dbReference>
<comment type="similarity">
    <text evidence="2">Belongs to the glycosyltransferase 29 family.</text>
</comment>
<keyword evidence="6" id="KW-0735">Signal-anchor</keyword>
<comment type="subcellular location">
    <subcellularLocation>
        <location evidence="1">Golgi apparatus membrane</location>
        <topology evidence="1">Single-pass type II membrane protein</topology>
    </subcellularLocation>
</comment>
<dbReference type="Gene3D" id="3.90.1480.20">
    <property type="entry name" value="Glycosyl transferase family 29"/>
    <property type="match status" value="1"/>
</dbReference>
<evidence type="ECO:0000256" key="4">
    <source>
        <dbReference type="ARBA" id="ARBA00022679"/>
    </source>
</evidence>
<dbReference type="Pfam" id="PF00777">
    <property type="entry name" value="Glyco_transf_29"/>
    <property type="match status" value="1"/>
</dbReference>
<evidence type="ECO:0000256" key="8">
    <source>
        <dbReference type="ARBA" id="ARBA00023034"/>
    </source>
</evidence>
<evidence type="ECO:0000313" key="14">
    <source>
        <dbReference type="Proteomes" id="UP000694545"/>
    </source>
</evidence>
<organism evidence="13 14">
    <name type="scientific">Varanus komodoensis</name>
    <name type="common">Komodo dragon</name>
    <dbReference type="NCBI Taxonomy" id="61221"/>
    <lineage>
        <taxon>Eukaryota</taxon>
        <taxon>Metazoa</taxon>
        <taxon>Chordata</taxon>
        <taxon>Craniata</taxon>
        <taxon>Vertebrata</taxon>
        <taxon>Euteleostomi</taxon>
        <taxon>Lepidosauria</taxon>
        <taxon>Squamata</taxon>
        <taxon>Bifurcata</taxon>
        <taxon>Unidentata</taxon>
        <taxon>Episquamata</taxon>
        <taxon>Toxicofera</taxon>
        <taxon>Anguimorpha</taxon>
        <taxon>Paleoanguimorpha</taxon>
        <taxon>Varanoidea</taxon>
        <taxon>Varanidae</taxon>
        <taxon>Varanus</taxon>
    </lineage>
</organism>
<keyword evidence="3" id="KW-0328">Glycosyltransferase</keyword>
<dbReference type="Proteomes" id="UP000694545">
    <property type="component" value="Unplaced"/>
</dbReference>
<keyword evidence="7" id="KW-1133">Transmembrane helix</keyword>
<dbReference type="AlphaFoldDB" id="A0A8D2IPG5"/>
<accession>A0A8D2IPG5</accession>
<dbReference type="GO" id="GO:0009311">
    <property type="term" value="P:oligosaccharide metabolic process"/>
    <property type="evidence" value="ECO:0007669"/>
    <property type="project" value="TreeGrafter"/>
</dbReference>
<proteinExistence type="inferred from homology"/>
<evidence type="ECO:0000256" key="12">
    <source>
        <dbReference type="PIRSR" id="PIRSR005557-2"/>
    </source>
</evidence>
<keyword evidence="4" id="KW-0808">Transferase</keyword>
<keyword evidence="8" id="KW-0333">Golgi apparatus</keyword>
<keyword evidence="9" id="KW-0472">Membrane</keyword>
<evidence type="ECO:0000313" key="13">
    <source>
        <dbReference type="Ensembl" id="ENSVKKP00000000434.1"/>
    </source>
</evidence>
<dbReference type="PIRSF" id="PIRSF005557">
    <property type="entry name" value="Sialyl_trans"/>
    <property type="match status" value="1"/>
</dbReference>